<reference evidence="3 4" key="1">
    <citation type="submission" date="2024-02" db="EMBL/GenBank/DDBJ databases">
        <title>Comparative Genomic Analysis of Flavobacterium Species Causing Columnaris Disease of Freshwater Fish in Thailand: Insights into Virulence and Resistance Mechanisms.</title>
        <authorList>
            <person name="Nguyen D."/>
            <person name="Chokmangmeepisarn P."/>
            <person name="Khianchaikhan K."/>
            <person name="Morishita M."/>
            <person name="Bunnoy A."/>
            <person name="Rodkhum C."/>
        </authorList>
    </citation>
    <scope>NUCLEOTIDE SEQUENCE [LARGE SCALE GENOMIC DNA]</scope>
    <source>
        <strain evidence="3 4">KCRT2007</strain>
    </source>
</reference>
<feature type="coiled-coil region" evidence="1">
    <location>
        <begin position="828"/>
        <end position="864"/>
    </location>
</feature>
<proteinExistence type="predicted"/>
<keyword evidence="1" id="KW-0175">Coiled coil</keyword>
<gene>
    <name evidence="3" type="ORF">V3Q77_08215</name>
</gene>
<sequence length="1180" mass="129594">MSAENVNRRISIFVNDKEVENSLKGVDGAIQHVRNSLRKLKDDEEGYAQKKEELSKTLSNLQERQKEYREELGLASKELAVSENSLQGYQEKLKDLSNQMSLLDTSSVNWRQELATLQKEYSETEGKINEIKEAFTGQSNAISVSGNSLRGLATEIRKTQEEMQLLDLSTQEGRKEFELLKNQEVELIEKQKSLHTELGLTQQELQETGQTVGGLRGALTGIWDSLLSGDLEGAKEGIMGLRAGMTGLVQSAMAFIATPIGATIAALSGIAIGTKALFDFNSNADKSARLIENLSGKTGQAVEDIRIKMQAMSDTFDLEFESLAGAVDNLVDTGVAKNELEALDKIKKGLLTAPDKNEFIQSLENTAVISKQVGADLDEVISIKKQIEETGVDPEATFGALQKAGLNLSKQTAQLRDEMVAAFGAPFTDEVLNKVRTGQITTVEALELINNKSKEVGLNQQQQAVIGSQIFGKAAVAAGGYAVVLDTVSNGLKKNKEEYNENQKALDELESANERLQKAQSELFRVQSFGEVWTKIKALAIDSLSALLDWIAKTKIQIQPLIDLVGIAFASAWDSLKMIFVSAFDIIGGGLNSFFALFGGIINAIVKLLKGDFKGAWKALTDGMYNAMAHIGNIFMALERNIVTFLQNILKNTAPILDALGLDIKKIHGFLESLKIDDFKIKGEVNTKKTEEKKTTTKQQTFGDGGGGATADAEKARQEAEAKRRADAEKARQEAEAKRRADAEKEKAKQKAEEEKAAKDAYDRAKALADAKTNLAKAQLDRYIFDLRSNIDKEKALTPEILADEIHRLKQIEDAQIKFNNDELARKIADLEAKAVLEKTSLEILNAEKEALNLEYQLKNQELELGYQQSTDVLKKQYEEEQKTLKAEQLAIHNELALAEADSKYEEDVLRDKQRLAEELARYTKLRDEKKITDLELASFKAALDEKSKQLERQREVAAVNSTLGALGTLSTALSQMFGQTKEMAIVQANISAAQSILSIWAATPIGPAPVDFAIKGILTAAVAIQTVSKIRDIQNQKEPAKPNIKKESGFYYGGFTGINPALGYDEYGPVTGYVHKNEYVVPEVMTQDPAVAPTIQWLEAKRQQKLKGYVDGGSTSPSALPAPSPQVNTEQTALAVEIAKLNNLLSLGITAKVFIGYEQIQRISAMQEDINNSNNNSKL</sequence>
<feature type="region of interest" description="Disordered" evidence="2">
    <location>
        <begin position="689"/>
        <end position="757"/>
    </location>
</feature>
<feature type="coiled-coil region" evidence="1">
    <location>
        <begin position="37"/>
        <end position="134"/>
    </location>
</feature>
<protein>
    <submittedName>
        <fullName evidence="3">Uncharacterized protein</fullName>
    </submittedName>
</protein>
<dbReference type="PANTHER" id="PTHR31915">
    <property type="entry name" value="SKICH DOMAIN-CONTAINING PROTEIN"/>
    <property type="match status" value="1"/>
</dbReference>
<feature type="coiled-coil region" evidence="1">
    <location>
        <begin position="489"/>
        <end position="526"/>
    </location>
</feature>
<accession>A0ABW8PQG6</accession>
<comment type="caution">
    <text evidence="3">The sequence shown here is derived from an EMBL/GenBank/DDBJ whole genome shotgun (WGS) entry which is preliminary data.</text>
</comment>
<evidence type="ECO:0000256" key="2">
    <source>
        <dbReference type="SAM" id="MobiDB-lite"/>
    </source>
</evidence>
<dbReference type="PANTHER" id="PTHR31915:SF6">
    <property type="entry name" value="SKICH DOMAIN-CONTAINING PROTEIN"/>
    <property type="match status" value="1"/>
</dbReference>
<dbReference type="SUPFAM" id="SSF57997">
    <property type="entry name" value="Tropomyosin"/>
    <property type="match status" value="1"/>
</dbReference>
<dbReference type="InterPro" id="IPR051002">
    <property type="entry name" value="UBA_autophagy_assoc_protein"/>
</dbReference>
<dbReference type="EMBL" id="JAZGZR010000018">
    <property type="protein sequence ID" value="MFK7049871.1"/>
    <property type="molecule type" value="Genomic_DNA"/>
</dbReference>
<organism evidence="3 4">
    <name type="scientific">Flavobacterium davisii</name>
    <dbReference type="NCBI Taxonomy" id="2906077"/>
    <lineage>
        <taxon>Bacteria</taxon>
        <taxon>Pseudomonadati</taxon>
        <taxon>Bacteroidota</taxon>
        <taxon>Flavobacteriia</taxon>
        <taxon>Flavobacteriales</taxon>
        <taxon>Flavobacteriaceae</taxon>
        <taxon>Flavobacterium</taxon>
    </lineage>
</organism>
<keyword evidence="4" id="KW-1185">Reference proteome</keyword>
<evidence type="ECO:0000313" key="4">
    <source>
        <dbReference type="Proteomes" id="UP001621813"/>
    </source>
</evidence>
<dbReference type="Proteomes" id="UP001621813">
    <property type="component" value="Unassembled WGS sequence"/>
</dbReference>
<dbReference type="RefSeq" id="WP_405322625.1">
    <property type="nucleotide sequence ID" value="NZ_JAZGZR010000018.1"/>
</dbReference>
<feature type="compositionally biased region" description="Basic and acidic residues" evidence="2">
    <location>
        <begin position="712"/>
        <end position="757"/>
    </location>
</feature>
<name>A0ABW8PQG6_9FLAO</name>
<evidence type="ECO:0000256" key="1">
    <source>
        <dbReference type="SAM" id="Coils"/>
    </source>
</evidence>
<evidence type="ECO:0000313" key="3">
    <source>
        <dbReference type="EMBL" id="MFK7049871.1"/>
    </source>
</evidence>